<feature type="domain" description="YbaK/aminoacyl-tRNA synthetase-associated" evidence="2">
    <location>
        <begin position="40"/>
        <end position="156"/>
    </location>
</feature>
<protein>
    <submittedName>
        <fullName evidence="3">Cys-tRNA(Pro) deacylase, prolyl-tRNA editing enzyme YbaK/EbsC</fullName>
    </submittedName>
</protein>
<dbReference type="Pfam" id="PF04073">
    <property type="entry name" value="tRNA_edit"/>
    <property type="match status" value="1"/>
</dbReference>
<feature type="region of interest" description="Disordered" evidence="1">
    <location>
        <begin position="1"/>
        <end position="21"/>
    </location>
</feature>
<dbReference type="PANTHER" id="PTHR30411:SF1">
    <property type="entry name" value="CYTOPLASMIC PROTEIN"/>
    <property type="match status" value="1"/>
</dbReference>
<evidence type="ECO:0000313" key="3">
    <source>
        <dbReference type="EMBL" id="SDK29194.1"/>
    </source>
</evidence>
<feature type="compositionally biased region" description="Polar residues" evidence="1">
    <location>
        <begin position="1"/>
        <end position="11"/>
    </location>
</feature>
<keyword evidence="4" id="KW-1185">Reference proteome</keyword>
<organism evidence="3 4">
    <name type="scientific">Actinopolyspora mzabensis</name>
    <dbReference type="NCBI Taxonomy" id="995066"/>
    <lineage>
        <taxon>Bacteria</taxon>
        <taxon>Bacillati</taxon>
        <taxon>Actinomycetota</taxon>
        <taxon>Actinomycetes</taxon>
        <taxon>Actinopolysporales</taxon>
        <taxon>Actinopolysporaceae</taxon>
        <taxon>Actinopolyspora</taxon>
    </lineage>
</organism>
<dbReference type="SUPFAM" id="SSF55826">
    <property type="entry name" value="YbaK/ProRS associated domain"/>
    <property type="match status" value="1"/>
</dbReference>
<evidence type="ECO:0000313" key="4">
    <source>
        <dbReference type="Proteomes" id="UP000199213"/>
    </source>
</evidence>
<dbReference type="GO" id="GO:0002161">
    <property type="term" value="F:aminoacyl-tRNA deacylase activity"/>
    <property type="evidence" value="ECO:0007669"/>
    <property type="project" value="InterPro"/>
</dbReference>
<dbReference type="EMBL" id="FNFM01000006">
    <property type="protein sequence ID" value="SDK29194.1"/>
    <property type="molecule type" value="Genomic_DNA"/>
</dbReference>
<dbReference type="PANTHER" id="PTHR30411">
    <property type="entry name" value="CYTOPLASMIC PROTEIN"/>
    <property type="match status" value="1"/>
</dbReference>
<dbReference type="Gene3D" id="3.90.960.10">
    <property type="entry name" value="YbaK/aminoacyl-tRNA synthetase-associated domain"/>
    <property type="match status" value="1"/>
</dbReference>
<name>A0A1G9AQT9_ACTMZ</name>
<sequence>MQSETTASSESMLPERSKEVARRLRAMGVPGEIREMPGSTRTAADAAAALGCETGAIAGSLVFLSGEEPVLVLTSGRHRVDTEALALRLGWQPLVRAKPEQVRRATGQAIGGVAPLGHPEALPTVVDSALADYERVWAAGGTPRTLFPTSHDELVRMTDGRSLPVASEE</sequence>
<dbReference type="Proteomes" id="UP000199213">
    <property type="component" value="Unassembled WGS sequence"/>
</dbReference>
<proteinExistence type="predicted"/>
<dbReference type="InterPro" id="IPR007214">
    <property type="entry name" value="YbaK/aa-tRNA-synth-assoc-dom"/>
</dbReference>
<reference evidence="4" key="1">
    <citation type="submission" date="2016-10" db="EMBL/GenBank/DDBJ databases">
        <authorList>
            <person name="Varghese N."/>
            <person name="Submissions S."/>
        </authorList>
    </citation>
    <scope>NUCLEOTIDE SEQUENCE [LARGE SCALE GENOMIC DNA]</scope>
    <source>
        <strain evidence="4">DSM 45460</strain>
    </source>
</reference>
<dbReference type="InterPro" id="IPR036754">
    <property type="entry name" value="YbaK/aa-tRNA-synt-asso_dom_sf"/>
</dbReference>
<evidence type="ECO:0000259" key="2">
    <source>
        <dbReference type="Pfam" id="PF04073"/>
    </source>
</evidence>
<dbReference type="AlphaFoldDB" id="A0A1G9AQT9"/>
<dbReference type="CDD" id="cd04333">
    <property type="entry name" value="ProX_deacylase"/>
    <property type="match status" value="1"/>
</dbReference>
<accession>A0A1G9AQT9</accession>
<evidence type="ECO:0000256" key="1">
    <source>
        <dbReference type="SAM" id="MobiDB-lite"/>
    </source>
</evidence>
<gene>
    <name evidence="3" type="ORF">SAMN04487820_106173</name>
</gene>